<evidence type="ECO:0000256" key="1">
    <source>
        <dbReference type="SAM" id="MobiDB-lite"/>
    </source>
</evidence>
<keyword evidence="3" id="KW-1185">Reference proteome</keyword>
<dbReference type="SUPFAM" id="SSF82185">
    <property type="entry name" value="Histone H3 K4-specific methyltransferase SET7/9 N-terminal domain"/>
    <property type="match status" value="1"/>
</dbReference>
<reference evidence="2" key="2">
    <citation type="submission" date="2020-06" db="EMBL/GenBank/DDBJ databases">
        <authorList>
            <consortium name="DOE Joint Genome Institute"/>
            <person name="Calhoun S."/>
            <person name="Polle J.E."/>
            <person name="Mckie-Krisberg Z."/>
            <person name="Prochnik S."/>
            <person name="Neofotis P."/>
            <person name="Yim W.C."/>
            <person name="Hathwaik L.T."/>
            <person name="Jenkins J."/>
            <person name="Molina H."/>
            <person name="Bunkenborg J."/>
            <person name="Grigoriev I.V."/>
            <person name="Barry K."/>
            <person name="Schmutz J."/>
            <person name="Jin E."/>
            <person name="Cushman J.C."/>
            <person name="Magnuson J.K."/>
        </authorList>
    </citation>
    <scope>NUCLEOTIDE SEQUENCE</scope>
    <source>
        <strain evidence="2">CCAP 19/18</strain>
    </source>
</reference>
<dbReference type="PANTHER" id="PTHR46511:SF1">
    <property type="entry name" value="MORN REPEAT-CONTAINING PROTEIN 3"/>
    <property type="match status" value="1"/>
</dbReference>
<evidence type="ECO:0000313" key="2">
    <source>
        <dbReference type="EMBL" id="KAF5841988.1"/>
    </source>
</evidence>
<sequence>MVQDEQPSTSFAAPPPEKKSPYAQAPFSLSSTPKHHVFMDIPSTKYKEIEQALGHAVAKQAFAPPSPILPRRSTPKTWNATMKERNPLASSLTGPGRAGKFGELSGETGGQYQGEILAGRPHGHGYYFMKKGPGQFQLQYEGDFVRDKQEGMGALFMMQRQRKYVAEYVNGAPVTGTMLDIDNADLEPLQGQLVSLALHKKLENANNGISVQELPSIDIAQPNKILGEQFIAVRKMRGNSHNREIREMQTASGSLADKEVDMIRHSFSLMAGGDGLGNSLHPHQLRELCVMAGLDPAAPATHALVEAILARKDPETGRISYDSCMQVACHYQVKAELLPNQTSVGEVPPTDGMEMFGVDQAALDQTGASFMSEQYIAGEQQAWALGGDGHGPVGAGEQSMVRQGQGNKQHEGNGLPTEGEQGLMSVPENEGEEGVGQGQQ</sequence>
<dbReference type="Proteomes" id="UP000815325">
    <property type="component" value="Unassembled WGS sequence"/>
</dbReference>
<dbReference type="EMBL" id="MU069471">
    <property type="protein sequence ID" value="KAF5841988.1"/>
    <property type="molecule type" value="Genomic_DNA"/>
</dbReference>
<protein>
    <submittedName>
        <fullName evidence="2">Uncharacterized protein</fullName>
    </submittedName>
</protein>
<dbReference type="InterPro" id="IPR052472">
    <property type="entry name" value="MORN3"/>
</dbReference>
<evidence type="ECO:0000313" key="3">
    <source>
        <dbReference type="Proteomes" id="UP000815325"/>
    </source>
</evidence>
<feature type="region of interest" description="Disordered" evidence="1">
    <location>
        <begin position="1"/>
        <end position="28"/>
    </location>
</feature>
<reference evidence="2" key="1">
    <citation type="submission" date="2017-08" db="EMBL/GenBank/DDBJ databases">
        <authorList>
            <person name="Polle J.E."/>
            <person name="Barry K."/>
            <person name="Cushman J."/>
            <person name="Schmutz J."/>
            <person name="Tran D."/>
            <person name="Hathwaick L.T."/>
            <person name="Yim W.C."/>
            <person name="Jenkins J."/>
            <person name="Mckie-Krisberg Z.M."/>
            <person name="Prochnik S."/>
            <person name="Lindquist E."/>
            <person name="Dockter R.B."/>
            <person name="Adam C."/>
            <person name="Molina H."/>
            <person name="Bunkerborg J."/>
            <person name="Jin E."/>
            <person name="Buchheim M."/>
            <person name="Magnuson J."/>
        </authorList>
    </citation>
    <scope>NUCLEOTIDE SEQUENCE</scope>
    <source>
        <strain evidence="2">CCAP 19/18</strain>
    </source>
</reference>
<accession>A0ABQ7H551</accession>
<name>A0ABQ7H551_DUNSA</name>
<proteinExistence type="predicted"/>
<dbReference type="EMBL" id="MU069471">
    <property type="protein sequence ID" value="KAF5841989.1"/>
    <property type="molecule type" value="Genomic_DNA"/>
</dbReference>
<feature type="compositionally biased region" description="Polar residues" evidence="1">
    <location>
        <begin position="1"/>
        <end position="11"/>
    </location>
</feature>
<dbReference type="PANTHER" id="PTHR46511">
    <property type="entry name" value="MORN REPEAT-CONTAINING PROTEIN 3"/>
    <property type="match status" value="1"/>
</dbReference>
<feature type="region of interest" description="Disordered" evidence="1">
    <location>
        <begin position="388"/>
        <end position="440"/>
    </location>
</feature>
<gene>
    <name evidence="2" type="ORF">DUNSADRAFT_9870</name>
</gene>
<organism evidence="2 3">
    <name type="scientific">Dunaliella salina</name>
    <name type="common">Green alga</name>
    <name type="synonym">Protococcus salinus</name>
    <dbReference type="NCBI Taxonomy" id="3046"/>
    <lineage>
        <taxon>Eukaryota</taxon>
        <taxon>Viridiplantae</taxon>
        <taxon>Chlorophyta</taxon>
        <taxon>core chlorophytes</taxon>
        <taxon>Chlorophyceae</taxon>
        <taxon>CS clade</taxon>
        <taxon>Chlamydomonadales</taxon>
        <taxon>Dunaliellaceae</taxon>
        <taxon>Dunaliella</taxon>
    </lineage>
</organism>
<comment type="caution">
    <text evidence="2">The sequence shown here is derived from an EMBL/GenBank/DDBJ whole genome shotgun (WGS) entry which is preliminary data.</text>
</comment>